<dbReference type="InterPro" id="IPR029068">
    <property type="entry name" value="Glyas_Bleomycin-R_OHBP_Dase"/>
</dbReference>
<dbReference type="Pfam" id="PF00903">
    <property type="entry name" value="Glyoxalase"/>
    <property type="match status" value="1"/>
</dbReference>
<dbReference type="EMBL" id="JYIV01000030">
    <property type="protein sequence ID" value="KJL18707.1"/>
    <property type="molecule type" value="Genomic_DNA"/>
</dbReference>
<dbReference type="PANTHER" id="PTHR33993">
    <property type="entry name" value="GLYOXALASE-RELATED"/>
    <property type="match status" value="1"/>
</dbReference>
<reference evidence="2 3" key="1">
    <citation type="submission" date="2015-02" db="EMBL/GenBank/DDBJ databases">
        <title>Draft genome sequences of ten Microbacterium spp. with emphasis on heavy metal contaminated environments.</title>
        <authorList>
            <person name="Corretto E."/>
        </authorList>
    </citation>
    <scope>NUCLEOTIDE SEQUENCE [LARGE SCALE GENOMIC DNA]</scope>
    <source>
        <strain evidence="2 3">BEL163</strain>
    </source>
</reference>
<dbReference type="CDD" id="cd07247">
    <property type="entry name" value="SgaA_N_like"/>
    <property type="match status" value="1"/>
</dbReference>
<comment type="caution">
    <text evidence="2">The sequence shown here is derived from an EMBL/GenBank/DDBJ whole genome shotgun (WGS) entry which is preliminary data.</text>
</comment>
<accession>A0A0F0KCU0</accession>
<proteinExistence type="predicted"/>
<dbReference type="InterPro" id="IPR052164">
    <property type="entry name" value="Anthracycline_SecMetBiosynth"/>
</dbReference>
<sequence>MTSTPLHHSLDYVELVVTDLDASKRFFAEAFGWSFNDYGPGYAGIVSPRSDGNEAGGLLLADEARPAGGPLVLLYSDELDATKDAIVAAGGTILQEPYEFPGGRRLHFADPSGTQLGVWSAH</sequence>
<evidence type="ECO:0000259" key="1">
    <source>
        <dbReference type="PROSITE" id="PS51819"/>
    </source>
</evidence>
<dbReference type="RefSeq" id="WP_045265301.1">
    <property type="nucleotide sequence ID" value="NZ_JYIV01000030.1"/>
</dbReference>
<dbReference type="AlphaFoldDB" id="A0A0F0KCU0"/>
<name>A0A0F0KCU0_9MICO</name>
<protein>
    <submittedName>
        <fullName evidence="2">Glyoxalase-like domain protein</fullName>
    </submittedName>
</protein>
<dbReference type="InterPro" id="IPR004360">
    <property type="entry name" value="Glyas_Fos-R_dOase_dom"/>
</dbReference>
<organism evidence="2 3">
    <name type="scientific">Microbacterium oxydans</name>
    <dbReference type="NCBI Taxonomy" id="82380"/>
    <lineage>
        <taxon>Bacteria</taxon>
        <taxon>Bacillati</taxon>
        <taxon>Actinomycetota</taxon>
        <taxon>Actinomycetes</taxon>
        <taxon>Micrococcales</taxon>
        <taxon>Microbacteriaceae</taxon>
        <taxon>Microbacterium</taxon>
    </lineage>
</organism>
<evidence type="ECO:0000313" key="2">
    <source>
        <dbReference type="EMBL" id="KJL18707.1"/>
    </source>
</evidence>
<dbReference type="PATRIC" id="fig|82380.10.peg.3549"/>
<dbReference type="Gene3D" id="3.10.180.10">
    <property type="entry name" value="2,3-Dihydroxybiphenyl 1,2-Dioxygenase, domain 1"/>
    <property type="match status" value="1"/>
</dbReference>
<dbReference type="InterPro" id="IPR037523">
    <property type="entry name" value="VOC_core"/>
</dbReference>
<dbReference type="OrthoDB" id="9793039at2"/>
<dbReference type="Proteomes" id="UP000033725">
    <property type="component" value="Unassembled WGS sequence"/>
</dbReference>
<dbReference type="SUPFAM" id="SSF54593">
    <property type="entry name" value="Glyoxalase/Bleomycin resistance protein/Dihydroxybiphenyl dioxygenase"/>
    <property type="match status" value="1"/>
</dbReference>
<dbReference type="PANTHER" id="PTHR33993:SF1">
    <property type="entry name" value="GLYOXALASE FAMILY PROTEIN"/>
    <property type="match status" value="1"/>
</dbReference>
<gene>
    <name evidence="2" type="ORF">RN51_03548</name>
</gene>
<dbReference type="PROSITE" id="PS51819">
    <property type="entry name" value="VOC"/>
    <property type="match status" value="1"/>
</dbReference>
<evidence type="ECO:0000313" key="3">
    <source>
        <dbReference type="Proteomes" id="UP000033725"/>
    </source>
</evidence>
<feature type="domain" description="VOC" evidence="1">
    <location>
        <begin position="9"/>
        <end position="121"/>
    </location>
</feature>